<evidence type="ECO:0000313" key="1">
    <source>
        <dbReference type="EMBL" id="JAH03797.1"/>
    </source>
</evidence>
<reference evidence="1" key="2">
    <citation type="journal article" date="2015" name="Fish Shellfish Immunol.">
        <title>Early steps in the European eel (Anguilla anguilla)-Vibrio vulnificus interaction in the gills: Role of the RtxA13 toxin.</title>
        <authorList>
            <person name="Callol A."/>
            <person name="Pajuelo D."/>
            <person name="Ebbesson L."/>
            <person name="Teles M."/>
            <person name="MacKenzie S."/>
            <person name="Amaro C."/>
        </authorList>
    </citation>
    <scope>NUCLEOTIDE SEQUENCE</scope>
</reference>
<dbReference type="AlphaFoldDB" id="A0A0E9PHR3"/>
<proteinExistence type="predicted"/>
<accession>A0A0E9PHR3</accession>
<protein>
    <submittedName>
        <fullName evidence="1">Uncharacterized protein</fullName>
    </submittedName>
</protein>
<organism evidence="1">
    <name type="scientific">Anguilla anguilla</name>
    <name type="common">European freshwater eel</name>
    <name type="synonym">Muraena anguilla</name>
    <dbReference type="NCBI Taxonomy" id="7936"/>
    <lineage>
        <taxon>Eukaryota</taxon>
        <taxon>Metazoa</taxon>
        <taxon>Chordata</taxon>
        <taxon>Craniata</taxon>
        <taxon>Vertebrata</taxon>
        <taxon>Euteleostomi</taxon>
        <taxon>Actinopterygii</taxon>
        <taxon>Neopterygii</taxon>
        <taxon>Teleostei</taxon>
        <taxon>Anguilliformes</taxon>
        <taxon>Anguillidae</taxon>
        <taxon>Anguilla</taxon>
    </lineage>
</organism>
<reference evidence="1" key="1">
    <citation type="submission" date="2014-11" db="EMBL/GenBank/DDBJ databases">
        <authorList>
            <person name="Amaro Gonzalez C."/>
        </authorList>
    </citation>
    <scope>NUCLEOTIDE SEQUENCE</scope>
</reference>
<sequence length="115" mass="13164">MVQSPFRTAAMICSEMRLFLPLKIAKGVCFKLKTQFLKVLYAHPTHSCSQLQHFLNSTSSIKGLHRTIAQLFDWPSDVMFVKNIHILCALKANAHAILHMIGHRAADYEITIFYF</sequence>
<name>A0A0E9PHR3_ANGAN</name>
<dbReference type="EMBL" id="GBXM01104780">
    <property type="protein sequence ID" value="JAH03797.1"/>
    <property type="molecule type" value="Transcribed_RNA"/>
</dbReference>